<name>A0ABN9T8E1_9DINO</name>
<evidence type="ECO:0000313" key="2">
    <source>
        <dbReference type="EMBL" id="CAK0841366.1"/>
    </source>
</evidence>
<reference evidence="2" key="1">
    <citation type="submission" date="2023-10" db="EMBL/GenBank/DDBJ databases">
        <authorList>
            <person name="Chen Y."/>
            <person name="Shah S."/>
            <person name="Dougan E. K."/>
            <person name="Thang M."/>
            <person name="Chan C."/>
        </authorList>
    </citation>
    <scope>NUCLEOTIDE SEQUENCE [LARGE SCALE GENOMIC DNA]</scope>
</reference>
<keyword evidence="3" id="KW-1185">Reference proteome</keyword>
<feature type="region of interest" description="Disordered" evidence="1">
    <location>
        <begin position="90"/>
        <end position="124"/>
    </location>
</feature>
<comment type="caution">
    <text evidence="2">The sequence shown here is derived from an EMBL/GenBank/DDBJ whole genome shotgun (WGS) entry which is preliminary data.</text>
</comment>
<sequence>MLLGTVIEAECLAASIEADGPDVARRTRLEGVAESLRDPTLTPQKRRMLQMLLAAERKRQEPLWRQCERDRLRQADEQSRLWRDWLREQERERRRRERRAEASERDALAAADAESRRAAAQPHMLSGRAVDCIVDRINEAVDIPLMSETRKPTSLQRMGG</sequence>
<organism evidence="2 3">
    <name type="scientific">Prorocentrum cordatum</name>
    <dbReference type="NCBI Taxonomy" id="2364126"/>
    <lineage>
        <taxon>Eukaryota</taxon>
        <taxon>Sar</taxon>
        <taxon>Alveolata</taxon>
        <taxon>Dinophyceae</taxon>
        <taxon>Prorocentrales</taxon>
        <taxon>Prorocentraceae</taxon>
        <taxon>Prorocentrum</taxon>
    </lineage>
</organism>
<gene>
    <name evidence="2" type="ORF">PCOR1329_LOCUS36585</name>
</gene>
<dbReference type="EMBL" id="CAUYUJ010014449">
    <property type="protein sequence ID" value="CAK0841366.1"/>
    <property type="molecule type" value="Genomic_DNA"/>
</dbReference>
<evidence type="ECO:0000256" key="1">
    <source>
        <dbReference type="SAM" id="MobiDB-lite"/>
    </source>
</evidence>
<proteinExistence type="predicted"/>
<feature type="compositionally biased region" description="Basic and acidic residues" evidence="1">
    <location>
        <begin position="90"/>
        <end position="117"/>
    </location>
</feature>
<dbReference type="Proteomes" id="UP001189429">
    <property type="component" value="Unassembled WGS sequence"/>
</dbReference>
<evidence type="ECO:0000313" key="3">
    <source>
        <dbReference type="Proteomes" id="UP001189429"/>
    </source>
</evidence>
<accession>A0ABN9T8E1</accession>
<protein>
    <submittedName>
        <fullName evidence="2">Uncharacterized protein</fullName>
    </submittedName>
</protein>